<dbReference type="InterPro" id="IPR038494">
    <property type="entry name" value="IGPD_sf"/>
</dbReference>
<dbReference type="PANTHER" id="PTHR23133:SF2">
    <property type="entry name" value="IMIDAZOLEGLYCEROL-PHOSPHATE DEHYDRATASE"/>
    <property type="match status" value="1"/>
</dbReference>
<dbReference type="AlphaFoldDB" id="A0A380FNW4"/>
<dbReference type="GO" id="GO:0000105">
    <property type="term" value="P:L-histidine biosynthetic process"/>
    <property type="evidence" value="ECO:0007669"/>
    <property type="project" value="UniProtKB-UniPathway"/>
</dbReference>
<dbReference type="GO" id="GO:0004424">
    <property type="term" value="F:imidazoleglycerol-phosphate dehydratase activity"/>
    <property type="evidence" value="ECO:0007669"/>
    <property type="project" value="UniProtKB-EC"/>
</dbReference>
<dbReference type="FunFam" id="3.30.230.40:FF:000003">
    <property type="entry name" value="Imidazoleglycerol-phosphate dehydratase HisB"/>
    <property type="match status" value="1"/>
</dbReference>
<dbReference type="Gene3D" id="3.30.230.40">
    <property type="entry name" value="Imidazole glycerol phosphate dehydratase, domain 1"/>
    <property type="match status" value="1"/>
</dbReference>
<reference evidence="5 6" key="1">
    <citation type="submission" date="2018-06" db="EMBL/GenBank/DDBJ databases">
        <authorList>
            <consortium name="Pathogen Informatics"/>
            <person name="Doyle S."/>
        </authorList>
    </citation>
    <scope>NUCLEOTIDE SEQUENCE [LARGE SCALE GENOMIC DNA]</scope>
    <source>
        <strain evidence="5 6">NCTC12195</strain>
    </source>
</reference>
<keyword evidence="4 5" id="KW-0456">Lyase</keyword>
<keyword evidence="3" id="KW-0368">Histidine biosynthesis</keyword>
<comment type="pathway">
    <text evidence="1">Amino-acid biosynthesis; L-histidine biosynthesis; L-histidine from 5-phospho-alpha-D-ribose 1-diphosphate: step 6/9.</text>
</comment>
<dbReference type="Pfam" id="PF00475">
    <property type="entry name" value="IGPD"/>
    <property type="match status" value="1"/>
</dbReference>
<proteinExistence type="predicted"/>
<dbReference type="InterPro" id="IPR000807">
    <property type="entry name" value="ImidazoleglycerolP_deHydtase"/>
</dbReference>
<dbReference type="InterPro" id="IPR020565">
    <property type="entry name" value="ImidazoleglycerP_deHydtase_CS"/>
</dbReference>
<evidence type="ECO:0000256" key="4">
    <source>
        <dbReference type="ARBA" id="ARBA00023239"/>
    </source>
</evidence>
<protein>
    <submittedName>
        <fullName evidence="5">Imidazoleglycerol-phosphate dehydratase</fullName>
        <ecNumber evidence="5">4.2.1.19</ecNumber>
    </submittedName>
</protein>
<dbReference type="Proteomes" id="UP000255277">
    <property type="component" value="Unassembled WGS sequence"/>
</dbReference>
<dbReference type="EMBL" id="UHDK01000001">
    <property type="protein sequence ID" value="SUM34854.1"/>
    <property type="molecule type" value="Genomic_DNA"/>
</dbReference>
<keyword evidence="2" id="KW-0028">Amino-acid biosynthesis</keyword>
<dbReference type="PROSITE" id="PS00954">
    <property type="entry name" value="IGP_DEHYDRATASE_1"/>
    <property type="match status" value="1"/>
</dbReference>
<gene>
    <name evidence="5" type="primary">hisB_1</name>
    <name evidence="5" type="ORF">NCTC12195_04381</name>
</gene>
<dbReference type="UniPathway" id="UPA00031">
    <property type="reaction ID" value="UER00011"/>
</dbReference>
<dbReference type="EC" id="4.2.1.19" evidence="5"/>
<evidence type="ECO:0000313" key="5">
    <source>
        <dbReference type="EMBL" id="SUM34854.1"/>
    </source>
</evidence>
<accession>A0A380FNW4</accession>
<sequence>MTYQKKRNTAETQLNITLANDASESNINTGVGFLDHMLTLFSFHSQLSLQIEANGDTEVDDHHVTEDIGIVLGSITVRNG</sequence>
<evidence type="ECO:0000256" key="2">
    <source>
        <dbReference type="ARBA" id="ARBA00022605"/>
    </source>
</evidence>
<evidence type="ECO:0000256" key="1">
    <source>
        <dbReference type="ARBA" id="ARBA00005047"/>
    </source>
</evidence>
<evidence type="ECO:0000256" key="3">
    <source>
        <dbReference type="ARBA" id="ARBA00023102"/>
    </source>
</evidence>
<organism evidence="5 6">
    <name type="scientific">Staphylococcus gallinarum</name>
    <dbReference type="NCBI Taxonomy" id="1293"/>
    <lineage>
        <taxon>Bacteria</taxon>
        <taxon>Bacillati</taxon>
        <taxon>Bacillota</taxon>
        <taxon>Bacilli</taxon>
        <taxon>Bacillales</taxon>
        <taxon>Staphylococcaceae</taxon>
        <taxon>Staphylococcus</taxon>
    </lineage>
</organism>
<dbReference type="SUPFAM" id="SSF54211">
    <property type="entry name" value="Ribosomal protein S5 domain 2-like"/>
    <property type="match status" value="1"/>
</dbReference>
<evidence type="ECO:0000313" key="6">
    <source>
        <dbReference type="Proteomes" id="UP000255277"/>
    </source>
</evidence>
<name>A0A380FNW4_STAGA</name>
<dbReference type="InterPro" id="IPR020568">
    <property type="entry name" value="Ribosomal_Su5_D2-typ_SF"/>
</dbReference>
<dbReference type="PANTHER" id="PTHR23133">
    <property type="entry name" value="IMIDAZOLEGLYCEROL-PHOSPHATE DEHYDRATASE HIS7"/>
    <property type="match status" value="1"/>
</dbReference>